<gene>
    <name evidence="3" type="primary">ydaM_23</name>
    <name evidence="3" type="ORF">GALL_358350</name>
</gene>
<dbReference type="Pfam" id="PF00990">
    <property type="entry name" value="GGDEF"/>
    <property type="match status" value="1"/>
</dbReference>
<reference evidence="3" key="1">
    <citation type="submission" date="2016-10" db="EMBL/GenBank/DDBJ databases">
        <title>Sequence of Gallionella enrichment culture.</title>
        <authorList>
            <person name="Poehlein A."/>
            <person name="Muehling M."/>
            <person name="Daniel R."/>
        </authorList>
    </citation>
    <scope>NUCLEOTIDE SEQUENCE</scope>
</reference>
<protein>
    <submittedName>
        <fullName evidence="3">Putative diguanylate cyclase YdaM</fullName>
        <ecNumber evidence="3">2.7.7.65</ecNumber>
    </submittedName>
</protein>
<dbReference type="Gene3D" id="3.30.70.270">
    <property type="match status" value="1"/>
</dbReference>
<dbReference type="PROSITE" id="PS50887">
    <property type="entry name" value="GGDEF"/>
    <property type="match status" value="1"/>
</dbReference>
<dbReference type="SMART" id="SM00267">
    <property type="entry name" value="GGDEF"/>
    <property type="match status" value="1"/>
</dbReference>
<dbReference type="GO" id="GO:0043709">
    <property type="term" value="P:cell adhesion involved in single-species biofilm formation"/>
    <property type="evidence" value="ECO:0007669"/>
    <property type="project" value="TreeGrafter"/>
</dbReference>
<feature type="domain" description="GGDEF" evidence="2">
    <location>
        <begin position="201"/>
        <end position="326"/>
    </location>
</feature>
<keyword evidence="3" id="KW-0548">Nucleotidyltransferase</keyword>
<dbReference type="AlphaFoldDB" id="A0A1J5QFR7"/>
<dbReference type="InterPro" id="IPR029787">
    <property type="entry name" value="Nucleotide_cyclase"/>
</dbReference>
<feature type="transmembrane region" description="Helical" evidence="1">
    <location>
        <begin position="45"/>
        <end position="67"/>
    </location>
</feature>
<keyword evidence="3" id="KW-0808">Transferase</keyword>
<evidence type="ECO:0000256" key="1">
    <source>
        <dbReference type="SAM" id="Phobius"/>
    </source>
</evidence>
<dbReference type="PANTHER" id="PTHR45138:SF9">
    <property type="entry name" value="DIGUANYLATE CYCLASE DGCM-RELATED"/>
    <property type="match status" value="1"/>
</dbReference>
<dbReference type="SUPFAM" id="SSF55073">
    <property type="entry name" value="Nucleotide cyclase"/>
    <property type="match status" value="1"/>
</dbReference>
<dbReference type="InterPro" id="IPR000160">
    <property type="entry name" value="GGDEF_dom"/>
</dbReference>
<dbReference type="GO" id="GO:0005886">
    <property type="term" value="C:plasma membrane"/>
    <property type="evidence" value="ECO:0007669"/>
    <property type="project" value="TreeGrafter"/>
</dbReference>
<dbReference type="InterPro" id="IPR050469">
    <property type="entry name" value="Diguanylate_Cyclase"/>
</dbReference>
<comment type="caution">
    <text evidence="3">The sequence shown here is derived from an EMBL/GenBank/DDBJ whole genome shotgun (WGS) entry which is preliminary data.</text>
</comment>
<organism evidence="3">
    <name type="scientific">mine drainage metagenome</name>
    <dbReference type="NCBI Taxonomy" id="410659"/>
    <lineage>
        <taxon>unclassified sequences</taxon>
        <taxon>metagenomes</taxon>
        <taxon>ecological metagenomes</taxon>
    </lineage>
</organism>
<proteinExistence type="predicted"/>
<dbReference type="CDD" id="cd01949">
    <property type="entry name" value="GGDEF"/>
    <property type="match status" value="1"/>
</dbReference>
<keyword evidence="1" id="KW-0472">Membrane</keyword>
<accession>A0A1J5QFR7</accession>
<dbReference type="EC" id="2.7.7.65" evidence="3"/>
<dbReference type="EMBL" id="MLJW01000811">
    <property type="protein sequence ID" value="OIQ82382.1"/>
    <property type="molecule type" value="Genomic_DNA"/>
</dbReference>
<dbReference type="InterPro" id="IPR043128">
    <property type="entry name" value="Rev_trsase/Diguanyl_cyclase"/>
</dbReference>
<dbReference type="GO" id="GO:1902201">
    <property type="term" value="P:negative regulation of bacterial-type flagellum-dependent cell motility"/>
    <property type="evidence" value="ECO:0007669"/>
    <property type="project" value="TreeGrafter"/>
</dbReference>
<dbReference type="GO" id="GO:0052621">
    <property type="term" value="F:diguanylate cyclase activity"/>
    <property type="evidence" value="ECO:0007669"/>
    <property type="project" value="UniProtKB-EC"/>
</dbReference>
<feature type="transmembrane region" description="Helical" evidence="1">
    <location>
        <begin position="73"/>
        <end position="92"/>
    </location>
</feature>
<evidence type="ECO:0000259" key="2">
    <source>
        <dbReference type="PROSITE" id="PS50887"/>
    </source>
</evidence>
<feature type="transmembrane region" description="Helical" evidence="1">
    <location>
        <begin position="20"/>
        <end position="38"/>
    </location>
</feature>
<feature type="transmembrane region" description="Helical" evidence="1">
    <location>
        <begin position="99"/>
        <end position="116"/>
    </location>
</feature>
<keyword evidence="1" id="KW-1133">Transmembrane helix</keyword>
<dbReference type="NCBIfam" id="TIGR00254">
    <property type="entry name" value="GGDEF"/>
    <property type="match status" value="1"/>
</dbReference>
<name>A0A1J5QFR7_9ZZZZ</name>
<feature type="transmembrane region" description="Helical" evidence="1">
    <location>
        <begin position="122"/>
        <end position="139"/>
    </location>
</feature>
<dbReference type="PANTHER" id="PTHR45138">
    <property type="entry name" value="REGULATORY COMPONENTS OF SENSORY TRANSDUCTION SYSTEM"/>
    <property type="match status" value="1"/>
</dbReference>
<feature type="transmembrane region" description="Helical" evidence="1">
    <location>
        <begin position="146"/>
        <end position="164"/>
    </location>
</feature>
<evidence type="ECO:0000313" key="3">
    <source>
        <dbReference type="EMBL" id="OIQ82382.1"/>
    </source>
</evidence>
<keyword evidence="1" id="KW-0812">Transmembrane</keyword>
<sequence>MLRRIVPVWLRTDDLAVETGQLLLLATGAMALTTAPFLTRSGVTWHALAGVCGALLLVVGASLWVSWAALPHWASLVFPITTLAALAAIGLTTSGIADAYVGVIPLLFVYVGVFHGARPAAWVLPLAWVAYIAMAGSLTANMAVRLLVYSTVWLATAALMAFMVDQQRAVTDRLEAAALTDPLTTLGNRRGLDARLATVTPGDCVVICDLDHFKTVNDTRGHAAGDAVLGLFGATVTQHLRRRDYAARFGGEEFALVLARTEPAQALAALSSLRAEWDAAGTGVTFSAGLAMVDGTRTTAAVVAAADSALYRAKADGRDRFRVEIADEPAVLAAAPPAVPHLVAPMAGSPTLPTLPTLPTIPADVRRRASYGGRTAVLATTGAPSHA</sequence>